<keyword evidence="2" id="KW-1185">Reference proteome</keyword>
<dbReference type="RefSeq" id="WP_087209765.1">
    <property type="nucleotide sequence ID" value="NZ_CP021431.1"/>
</dbReference>
<dbReference type="PANTHER" id="PTHR43611">
    <property type="entry name" value="ALPHA-D-GLUCOSE 1-PHOSPHATE PHOSPHATASE"/>
    <property type="match status" value="1"/>
</dbReference>
<dbReference type="CDD" id="cd02603">
    <property type="entry name" value="HAD_sEH-N_like"/>
    <property type="match status" value="1"/>
</dbReference>
<dbReference type="Pfam" id="PF00702">
    <property type="entry name" value="Hydrolase"/>
    <property type="match status" value="1"/>
</dbReference>
<proteinExistence type="predicted"/>
<dbReference type="OrthoDB" id="9807742at2"/>
<organism evidence="1 2">
    <name type="scientific">Yoonia vestfoldensis</name>
    <dbReference type="NCBI Taxonomy" id="245188"/>
    <lineage>
        <taxon>Bacteria</taxon>
        <taxon>Pseudomonadati</taxon>
        <taxon>Pseudomonadota</taxon>
        <taxon>Alphaproteobacteria</taxon>
        <taxon>Rhodobacterales</taxon>
        <taxon>Paracoccaceae</taxon>
        <taxon>Yoonia</taxon>
    </lineage>
</organism>
<name>A0A1Y0EFX9_9RHOB</name>
<dbReference type="InterPro" id="IPR023198">
    <property type="entry name" value="PGP-like_dom2"/>
</dbReference>
<dbReference type="AlphaFoldDB" id="A0A1Y0EFX9"/>
<dbReference type="InterPro" id="IPR036412">
    <property type="entry name" value="HAD-like_sf"/>
</dbReference>
<dbReference type="EMBL" id="CP021431">
    <property type="protein sequence ID" value="ARU02192.1"/>
    <property type="molecule type" value="Genomic_DNA"/>
</dbReference>
<dbReference type="InterPro" id="IPR006439">
    <property type="entry name" value="HAD-SF_hydro_IA"/>
</dbReference>
<reference evidence="1 2" key="1">
    <citation type="submission" date="2017-05" db="EMBL/GenBank/DDBJ databases">
        <title>Genome Sequence of Loktanella vestfoldensis Strain SMR4r Isolated from a Culture of the Diatom Skeletonema marinoi.</title>
        <authorList>
            <person name="Topel M."/>
            <person name="Pinder M.I.M."/>
            <person name="Johansson O.N."/>
            <person name="Kourtchenko O."/>
            <person name="Godhe A."/>
            <person name="Clarke A.K."/>
        </authorList>
    </citation>
    <scope>NUCLEOTIDE SEQUENCE [LARGE SCALE GENOMIC DNA]</scope>
    <source>
        <strain evidence="1 2">SMR4r</strain>
    </source>
</reference>
<dbReference type="Proteomes" id="UP000195273">
    <property type="component" value="Chromosome"/>
</dbReference>
<dbReference type="InterPro" id="IPR023214">
    <property type="entry name" value="HAD_sf"/>
</dbReference>
<dbReference type="STRING" id="1122181.GCA_000382265_00251"/>
<dbReference type="Gene3D" id="1.10.150.240">
    <property type="entry name" value="Putative phosphatase, domain 2"/>
    <property type="match status" value="1"/>
</dbReference>
<dbReference type="SUPFAM" id="SSF56784">
    <property type="entry name" value="HAD-like"/>
    <property type="match status" value="1"/>
</dbReference>
<dbReference type="SFLD" id="SFLDG01129">
    <property type="entry name" value="C1.5:_HAD__Beta-PGM__Phosphata"/>
    <property type="match status" value="1"/>
</dbReference>
<sequence>MPDVQAVVFDIGNVLIEWQPERFFDSVIGADRRAAMFAAIDLHGINDAVDRGEHFRDTIHAAAEANPDWRDEVLMWHDRWIEMASPAIDHSVRLLRALRGNAVPVFALTNFGIQTFEIAEPVYPFLSEFDRRYISGHMAVIKPDAAIYQMVEDDCGLDPASLLFADDRIDNITAAAARGWQTHLFTHPQGWADRLVAAGLLTESQAR</sequence>
<dbReference type="KEGG" id="lvs:LOKVESSMR4R_02901"/>
<gene>
    <name evidence="1" type="ORF">LOKVESSMR4R_02901</name>
</gene>
<dbReference type="PANTHER" id="PTHR43611:SF3">
    <property type="entry name" value="FLAVIN MONONUCLEOTIDE HYDROLASE 1, CHLOROPLATIC"/>
    <property type="match status" value="1"/>
</dbReference>
<evidence type="ECO:0000313" key="1">
    <source>
        <dbReference type="EMBL" id="ARU02192.1"/>
    </source>
</evidence>
<evidence type="ECO:0000313" key="2">
    <source>
        <dbReference type="Proteomes" id="UP000195273"/>
    </source>
</evidence>
<accession>A0A1Y0EFX9</accession>
<dbReference type="Gene3D" id="3.40.50.1000">
    <property type="entry name" value="HAD superfamily/HAD-like"/>
    <property type="match status" value="1"/>
</dbReference>
<dbReference type="NCBIfam" id="TIGR01509">
    <property type="entry name" value="HAD-SF-IA-v3"/>
    <property type="match status" value="1"/>
</dbReference>
<dbReference type="SFLD" id="SFLDS00003">
    <property type="entry name" value="Haloacid_Dehalogenase"/>
    <property type="match status" value="1"/>
</dbReference>
<protein>
    <submittedName>
        <fullName evidence="1">D-glucose-1-phosphatase</fullName>
    </submittedName>
</protein>